<dbReference type="GO" id="GO:0016491">
    <property type="term" value="F:oxidoreductase activity"/>
    <property type="evidence" value="ECO:0007669"/>
    <property type="project" value="UniProtKB-KW"/>
</dbReference>
<reference evidence="2" key="1">
    <citation type="submission" date="2020-11" db="EMBL/GenBank/DDBJ databases">
        <authorList>
            <person name="Tran Van P."/>
        </authorList>
    </citation>
    <scope>NUCLEOTIDE SEQUENCE</scope>
</reference>
<dbReference type="Gene3D" id="3.90.180.10">
    <property type="entry name" value="Medium-chain alcohol dehydrogenases, catalytic domain"/>
    <property type="match status" value="1"/>
</dbReference>
<dbReference type="PANTHER" id="PTHR43401">
    <property type="entry name" value="L-THREONINE 3-DEHYDROGENASE"/>
    <property type="match status" value="1"/>
</dbReference>
<accession>A0A7R8WHJ7</accession>
<sequence length="229" mass="25292">MSLAVASMLPTGALWAMNAVHDAKVAFDRIRSQREEDGKVRVLVVGTGTLALWALRLAHYYFGPDHKHLQITVAALKDEGIKDVLEEYMFNVVTWNDQLHEAALLERTVNVAGGPVDIVIDFGTTTRSLLRGLQCLNRGGVVLIGTEASEFLIRRLKCHIDDVGAKIHGVEMGSYDQLKELVDLVAMKKIEPPPYTLFPCDQAAEAVKMVNRGDCQGHGILQFAELLEE</sequence>
<evidence type="ECO:0000256" key="1">
    <source>
        <dbReference type="ARBA" id="ARBA00023002"/>
    </source>
</evidence>
<keyword evidence="1" id="KW-0560">Oxidoreductase</keyword>
<dbReference type="OrthoDB" id="1879366at2759"/>
<dbReference type="Gene3D" id="3.40.50.720">
    <property type="entry name" value="NAD(P)-binding Rossmann-like Domain"/>
    <property type="match status" value="1"/>
</dbReference>
<dbReference type="EMBL" id="OB663868">
    <property type="protein sequence ID" value="CAD7231780.1"/>
    <property type="molecule type" value="Genomic_DNA"/>
</dbReference>
<evidence type="ECO:0000313" key="2">
    <source>
        <dbReference type="EMBL" id="CAD7231780.1"/>
    </source>
</evidence>
<dbReference type="InterPro" id="IPR036291">
    <property type="entry name" value="NAD(P)-bd_dom_sf"/>
</dbReference>
<dbReference type="PANTHER" id="PTHR43401:SF2">
    <property type="entry name" value="L-THREONINE 3-DEHYDROGENASE"/>
    <property type="match status" value="1"/>
</dbReference>
<organism evidence="2">
    <name type="scientific">Cyprideis torosa</name>
    <dbReference type="NCBI Taxonomy" id="163714"/>
    <lineage>
        <taxon>Eukaryota</taxon>
        <taxon>Metazoa</taxon>
        <taxon>Ecdysozoa</taxon>
        <taxon>Arthropoda</taxon>
        <taxon>Crustacea</taxon>
        <taxon>Oligostraca</taxon>
        <taxon>Ostracoda</taxon>
        <taxon>Podocopa</taxon>
        <taxon>Podocopida</taxon>
        <taxon>Cytherocopina</taxon>
        <taxon>Cytheroidea</taxon>
        <taxon>Cytherideidae</taxon>
        <taxon>Cyprideis</taxon>
    </lineage>
</organism>
<name>A0A7R8WHJ7_9CRUS</name>
<dbReference type="Pfam" id="PF13602">
    <property type="entry name" value="ADH_zinc_N_2"/>
    <property type="match status" value="1"/>
</dbReference>
<proteinExistence type="predicted"/>
<dbReference type="SUPFAM" id="SSF51735">
    <property type="entry name" value="NAD(P)-binding Rossmann-fold domains"/>
    <property type="match status" value="1"/>
</dbReference>
<gene>
    <name evidence="2" type="ORF">CTOB1V02_LOCUS9623</name>
</gene>
<protein>
    <submittedName>
        <fullName evidence="2">Uncharacterized protein</fullName>
    </submittedName>
</protein>
<dbReference type="AlphaFoldDB" id="A0A7R8WHJ7"/>
<dbReference type="InterPro" id="IPR050129">
    <property type="entry name" value="Zn_alcohol_dh"/>
</dbReference>